<dbReference type="STRING" id="1294273.roselon_03059"/>
<dbReference type="PANTHER" id="PTHR11358">
    <property type="entry name" value="ARGINASE/AGMATINASE"/>
    <property type="match status" value="1"/>
</dbReference>
<sequence length="318" mass="34164">MSETRWTPISGAVLPRYAGVPSFMRLPQIAPDDPRADEVEIGLIGMPWDGATSNRPGARHGPRGLRDASTMIREMNRATGQVPFSAARCADMGDVAMSPVNQDEALSAAEATIAAMLSRQIRPVMVGGDHLCTLTVLRALRRARGAAFGLILLDSHTDLYPPYFGGKTLTHGNPFRQAIEEGCIDPHRTFMAGMRGTAYNTSDFDYGRDKGVHILPIETCMARGWSSVMEEARAVVGSDPVYVSFDIDFVDPAYAPGTGTPEVGGPTSFEALQCVRALRGLDIIGSDLVEVSPPFDPSGTTSWLGASILFELICAMQS</sequence>
<evidence type="ECO:0000256" key="1">
    <source>
        <dbReference type="ARBA" id="ARBA00009227"/>
    </source>
</evidence>
<dbReference type="eggNOG" id="COG0010">
    <property type="taxonomic scope" value="Bacteria"/>
</dbReference>
<dbReference type="NCBIfam" id="TIGR01230">
    <property type="entry name" value="agmatinase"/>
    <property type="match status" value="1"/>
</dbReference>
<evidence type="ECO:0000256" key="2">
    <source>
        <dbReference type="ARBA" id="ARBA00022723"/>
    </source>
</evidence>
<dbReference type="PIRSF" id="PIRSF036979">
    <property type="entry name" value="Arginase"/>
    <property type="match status" value="1"/>
</dbReference>
<dbReference type="Pfam" id="PF00491">
    <property type="entry name" value="Arginase"/>
    <property type="match status" value="1"/>
</dbReference>
<dbReference type="PRINTS" id="PR00116">
    <property type="entry name" value="ARGINASE"/>
</dbReference>
<dbReference type="GO" id="GO:0033389">
    <property type="term" value="P:putrescine biosynthetic process from arginine, via agmatine"/>
    <property type="evidence" value="ECO:0007669"/>
    <property type="project" value="TreeGrafter"/>
</dbReference>
<dbReference type="OrthoDB" id="9788689at2"/>
<dbReference type="Proteomes" id="UP000019593">
    <property type="component" value="Chromosome"/>
</dbReference>
<dbReference type="SUPFAM" id="SSF52768">
    <property type="entry name" value="Arginase/deacetylase"/>
    <property type="match status" value="1"/>
</dbReference>
<dbReference type="GO" id="GO:0008783">
    <property type="term" value="F:agmatinase activity"/>
    <property type="evidence" value="ECO:0007669"/>
    <property type="project" value="UniProtKB-EC"/>
</dbReference>
<keyword evidence="2 4" id="KW-0479">Metal-binding</keyword>
<dbReference type="GO" id="GO:0046872">
    <property type="term" value="F:metal ion binding"/>
    <property type="evidence" value="ECO:0007669"/>
    <property type="project" value="UniProtKB-KW"/>
</dbReference>
<feature type="binding site" evidence="4">
    <location>
        <position position="248"/>
    </location>
    <ligand>
        <name>Mn(2+)</name>
        <dbReference type="ChEBI" id="CHEBI:29035"/>
        <label>1</label>
    </ligand>
</feature>
<dbReference type="InterPro" id="IPR005925">
    <property type="entry name" value="Agmatinase-rel"/>
</dbReference>
<dbReference type="Gene3D" id="3.40.800.10">
    <property type="entry name" value="Ureohydrolase domain"/>
    <property type="match status" value="1"/>
</dbReference>
<organism evidence="6 7">
    <name type="scientific">Roseicyclus elongatus DSM 19469</name>
    <dbReference type="NCBI Taxonomy" id="1294273"/>
    <lineage>
        <taxon>Bacteria</taxon>
        <taxon>Pseudomonadati</taxon>
        <taxon>Pseudomonadota</taxon>
        <taxon>Alphaproteobacteria</taxon>
        <taxon>Rhodobacterales</taxon>
        <taxon>Roseobacteraceae</taxon>
        <taxon>Roseicyclus</taxon>
    </lineage>
</organism>
<comment type="cofactor">
    <cofactor evidence="4">
        <name>Mn(2+)</name>
        <dbReference type="ChEBI" id="CHEBI:29035"/>
    </cofactor>
    <text evidence="4">Binds 2 manganese ions per subunit.</text>
</comment>
<evidence type="ECO:0000256" key="4">
    <source>
        <dbReference type="PIRSR" id="PIRSR036979-1"/>
    </source>
</evidence>
<evidence type="ECO:0000313" key="7">
    <source>
        <dbReference type="Proteomes" id="UP000019593"/>
    </source>
</evidence>
<feature type="binding site" evidence="4">
    <location>
        <position position="154"/>
    </location>
    <ligand>
        <name>Mn(2+)</name>
        <dbReference type="ChEBI" id="CHEBI:29035"/>
        <label>1</label>
    </ligand>
</feature>
<dbReference type="PROSITE" id="PS51409">
    <property type="entry name" value="ARGINASE_2"/>
    <property type="match status" value="1"/>
</dbReference>
<dbReference type="InterPro" id="IPR023696">
    <property type="entry name" value="Ureohydrolase_dom_sf"/>
</dbReference>
<dbReference type="HOGENOM" id="CLU_039478_0_0_5"/>
<dbReference type="InterPro" id="IPR006035">
    <property type="entry name" value="Ureohydrolase"/>
</dbReference>
<gene>
    <name evidence="6" type="ORF">roselon_03059</name>
</gene>
<keyword evidence="3 5" id="KW-0378">Hydrolase</keyword>
<name>W8S526_9RHOB</name>
<dbReference type="PANTHER" id="PTHR11358:SF26">
    <property type="entry name" value="GUANIDINO ACID HYDROLASE, MITOCHONDRIAL"/>
    <property type="match status" value="1"/>
</dbReference>
<dbReference type="EC" id="3.5.3.11" evidence="6"/>
<dbReference type="InterPro" id="IPR020855">
    <property type="entry name" value="Ureohydrolase_Mn_BS"/>
</dbReference>
<dbReference type="AlphaFoldDB" id="W8S526"/>
<evidence type="ECO:0000256" key="5">
    <source>
        <dbReference type="RuleBase" id="RU003684"/>
    </source>
</evidence>
<reference evidence="6 7" key="1">
    <citation type="submission" date="2013-03" db="EMBL/GenBank/DDBJ databases">
        <authorList>
            <person name="Fiebig A."/>
            <person name="Goeker M."/>
            <person name="Klenk H.-P.P."/>
        </authorList>
    </citation>
    <scope>NUCLEOTIDE SEQUENCE [LARGE SCALE GENOMIC DNA]</scope>
    <source>
        <strain evidence="7">DSM 19469</strain>
    </source>
</reference>
<feature type="binding site" evidence="4">
    <location>
        <position position="246"/>
    </location>
    <ligand>
        <name>Mn(2+)</name>
        <dbReference type="ChEBI" id="CHEBI:29035"/>
        <label>1</label>
    </ligand>
</feature>
<dbReference type="EMBL" id="CP004372">
    <property type="protein sequence ID" value="AHM05332.1"/>
    <property type="molecule type" value="Genomic_DNA"/>
</dbReference>
<evidence type="ECO:0000313" key="6">
    <source>
        <dbReference type="EMBL" id="AHM05332.1"/>
    </source>
</evidence>
<feature type="binding site" evidence="4">
    <location>
        <position position="158"/>
    </location>
    <ligand>
        <name>Mn(2+)</name>
        <dbReference type="ChEBI" id="CHEBI:29035"/>
        <label>1</label>
    </ligand>
</feature>
<dbReference type="CDD" id="cd11592">
    <property type="entry name" value="Agmatinase_PAH"/>
    <property type="match status" value="1"/>
</dbReference>
<accession>W8S526</accession>
<dbReference type="RefSeq" id="WP_038650462.1">
    <property type="nucleotide sequence ID" value="NZ_CP004372.1"/>
</dbReference>
<protein>
    <submittedName>
        <fullName evidence="6">Agmatinase</fullName>
        <ecNumber evidence="6">3.5.3.11</ecNumber>
    </submittedName>
</protein>
<dbReference type="KEGG" id="red:roselon_03059"/>
<feature type="binding site" evidence="4">
    <location>
        <position position="156"/>
    </location>
    <ligand>
        <name>Mn(2+)</name>
        <dbReference type="ChEBI" id="CHEBI:29035"/>
        <label>1</label>
    </ligand>
</feature>
<proteinExistence type="inferred from homology"/>
<keyword evidence="7" id="KW-1185">Reference proteome</keyword>
<keyword evidence="4" id="KW-0464">Manganese</keyword>
<dbReference type="PROSITE" id="PS01053">
    <property type="entry name" value="ARGINASE_1"/>
    <property type="match status" value="1"/>
</dbReference>
<comment type="similarity">
    <text evidence="1">Belongs to the arginase family. Agmatinase subfamily.</text>
</comment>
<evidence type="ECO:0000256" key="3">
    <source>
        <dbReference type="ARBA" id="ARBA00022801"/>
    </source>
</evidence>
<feature type="binding site" evidence="4">
    <location>
        <position position="130"/>
    </location>
    <ligand>
        <name>Mn(2+)</name>
        <dbReference type="ChEBI" id="CHEBI:29035"/>
        <label>1</label>
    </ligand>
</feature>